<feature type="chain" id="PRO_5035437366" evidence="1">
    <location>
        <begin position="21"/>
        <end position="65"/>
    </location>
</feature>
<evidence type="ECO:0000313" key="3">
    <source>
        <dbReference type="Proteomes" id="UP000801492"/>
    </source>
</evidence>
<comment type="caution">
    <text evidence="2">The sequence shown here is derived from an EMBL/GenBank/DDBJ whole genome shotgun (WGS) entry which is preliminary data.</text>
</comment>
<evidence type="ECO:0000256" key="1">
    <source>
        <dbReference type="SAM" id="SignalP"/>
    </source>
</evidence>
<feature type="non-terminal residue" evidence="2">
    <location>
        <position position="65"/>
    </location>
</feature>
<dbReference type="Proteomes" id="UP000801492">
    <property type="component" value="Unassembled WGS sequence"/>
</dbReference>
<dbReference type="AlphaFoldDB" id="A0A8K0CJT0"/>
<proteinExistence type="predicted"/>
<name>A0A8K0CJT0_IGNLU</name>
<evidence type="ECO:0000313" key="2">
    <source>
        <dbReference type="EMBL" id="KAF2887674.1"/>
    </source>
</evidence>
<accession>A0A8K0CJT0</accession>
<reference evidence="2" key="1">
    <citation type="submission" date="2019-08" db="EMBL/GenBank/DDBJ databases">
        <title>The genome of the North American firefly Photinus pyralis.</title>
        <authorList>
            <consortium name="Photinus pyralis genome working group"/>
            <person name="Fallon T.R."/>
            <person name="Sander Lower S.E."/>
            <person name="Weng J.-K."/>
        </authorList>
    </citation>
    <scope>NUCLEOTIDE SEQUENCE</scope>
    <source>
        <strain evidence="2">TRF0915ILg1</strain>
        <tissue evidence="2">Whole body</tissue>
    </source>
</reference>
<protein>
    <submittedName>
        <fullName evidence="2">Uncharacterized protein</fullName>
    </submittedName>
</protein>
<organism evidence="2 3">
    <name type="scientific">Ignelater luminosus</name>
    <name type="common">Cucubano</name>
    <name type="synonym">Pyrophorus luminosus</name>
    <dbReference type="NCBI Taxonomy" id="2038154"/>
    <lineage>
        <taxon>Eukaryota</taxon>
        <taxon>Metazoa</taxon>
        <taxon>Ecdysozoa</taxon>
        <taxon>Arthropoda</taxon>
        <taxon>Hexapoda</taxon>
        <taxon>Insecta</taxon>
        <taxon>Pterygota</taxon>
        <taxon>Neoptera</taxon>
        <taxon>Endopterygota</taxon>
        <taxon>Coleoptera</taxon>
        <taxon>Polyphaga</taxon>
        <taxon>Elateriformia</taxon>
        <taxon>Elateroidea</taxon>
        <taxon>Elateridae</taxon>
        <taxon>Agrypninae</taxon>
        <taxon>Pyrophorini</taxon>
        <taxon>Ignelater</taxon>
    </lineage>
</organism>
<dbReference type="EMBL" id="VTPC01082321">
    <property type="protein sequence ID" value="KAF2887674.1"/>
    <property type="molecule type" value="Genomic_DNA"/>
</dbReference>
<gene>
    <name evidence="2" type="ORF">ILUMI_18499</name>
</gene>
<sequence>MFRALSVIFLIFKVICMINGQCQFHFESGVSDYEQVTIINKHNEFRLKLAKGEVEGLQGLQYETA</sequence>
<keyword evidence="1" id="KW-0732">Signal</keyword>
<feature type="signal peptide" evidence="1">
    <location>
        <begin position="1"/>
        <end position="20"/>
    </location>
</feature>
<dbReference type="OrthoDB" id="414826at2759"/>
<keyword evidence="3" id="KW-1185">Reference proteome</keyword>